<dbReference type="PIRSF" id="PIRSF021505">
    <property type="entry name" value="O_gly_hdrol"/>
    <property type="match status" value="1"/>
</dbReference>
<name>A0A0M4CNJ7_9CORY</name>
<dbReference type="InterPro" id="IPR008928">
    <property type="entry name" value="6-hairpin_glycosidase_sf"/>
</dbReference>
<accession>A0A0M4CNJ7</accession>
<dbReference type="KEGG" id="cdx:CDES_12450"/>
<dbReference type="InterPro" id="IPR053169">
    <property type="entry name" value="MUG_Protein"/>
</dbReference>
<dbReference type="Proteomes" id="UP000068067">
    <property type="component" value="Chromosome"/>
</dbReference>
<dbReference type="SUPFAM" id="SSF48208">
    <property type="entry name" value="Six-hairpin glycosidases"/>
    <property type="match status" value="1"/>
</dbReference>
<evidence type="ECO:0000313" key="1">
    <source>
        <dbReference type="EMBL" id="ALC06835.1"/>
    </source>
</evidence>
<sequence length="405" mass="45342">MLDKWVNRADLAEAAINERHSARVWGVPRTNLGHVAWPANAKEKLFIHWHYWWQAHYLDCLVDAAGRRTTKARRDRIRDTMRGIAVRNVGKLSANRYYDDKSWLALAMGRAGKVRKVRVPKALVPLEENIVDGIDSLTGVLPWRSGETFYNVPSNGPAAIMMARTGRLEQARSITDWIFDNLIDDDGLVMDGLRMRMHGPELVRNIHPYCQGVAIGACLEIALKLRERAGVTSTVVDHWSEADKAEESLQYFAHIHATVEAVARKMANGHGIIDWDTGDGDGGLFKGILVRYLADVAVRLPDDSPTNRETKKIAARLVLDSAESVWNHRLEVDGLPVFATDWTADARLPQNYGLSTSSLNDLVSVVRVDERDLSVQLSGWMLMEAAARVAEELDEKNLSFTGRSD</sequence>
<dbReference type="PATRIC" id="fig|931089.4.peg.2516"/>
<evidence type="ECO:0000313" key="2">
    <source>
        <dbReference type="Proteomes" id="UP000068067"/>
    </source>
</evidence>
<gene>
    <name evidence="1" type="ORF">CDES_12450</name>
</gene>
<dbReference type="GO" id="GO:0005975">
    <property type="term" value="P:carbohydrate metabolic process"/>
    <property type="evidence" value="ECO:0007669"/>
    <property type="project" value="InterPro"/>
</dbReference>
<reference evidence="1 2" key="1">
    <citation type="submission" date="2014-08" db="EMBL/GenBank/DDBJ databases">
        <title>Complete genome sequence of Corynebacterium deserti GIMN1.010 (=DSM 45689), isolated from desert sand in western China.</title>
        <authorList>
            <person name="Ruckert C."/>
            <person name="Albersmeier A."/>
            <person name="Kalinowski J."/>
        </authorList>
    </citation>
    <scope>NUCLEOTIDE SEQUENCE [LARGE SCALE GENOMIC DNA]</scope>
    <source>
        <strain evidence="1 2">GIMN1.010</strain>
    </source>
</reference>
<evidence type="ECO:0008006" key="3">
    <source>
        <dbReference type="Google" id="ProtNLM"/>
    </source>
</evidence>
<dbReference type="RefSeq" id="WP_053545731.1">
    <property type="nucleotide sequence ID" value="NZ_CP009220.1"/>
</dbReference>
<protein>
    <recommendedName>
        <fullName evidence="3">Glycoside hydrolase family 76</fullName>
    </recommendedName>
</protein>
<keyword evidence="2" id="KW-1185">Reference proteome</keyword>
<organism evidence="1 2">
    <name type="scientific">Corynebacterium deserti GIMN1.010</name>
    <dbReference type="NCBI Taxonomy" id="931089"/>
    <lineage>
        <taxon>Bacteria</taxon>
        <taxon>Bacillati</taxon>
        <taxon>Actinomycetota</taxon>
        <taxon>Actinomycetes</taxon>
        <taxon>Mycobacteriales</taxon>
        <taxon>Corynebacteriaceae</taxon>
        <taxon>Corynebacterium</taxon>
    </lineage>
</organism>
<dbReference type="InterPro" id="IPR014512">
    <property type="entry name" value="O_gly_hydro"/>
</dbReference>
<dbReference type="STRING" id="931089.CDES_12450"/>
<dbReference type="Pfam" id="PF03663">
    <property type="entry name" value="Glyco_hydro_76"/>
    <property type="match status" value="1"/>
</dbReference>
<dbReference type="PANTHER" id="PTHR47791:SF3">
    <property type="entry name" value="MEIOTICALLY UP-REGULATED GENE 191 PROTEIN"/>
    <property type="match status" value="1"/>
</dbReference>
<dbReference type="AlphaFoldDB" id="A0A0M4CNJ7"/>
<dbReference type="PANTHER" id="PTHR47791">
    <property type="entry name" value="MEIOTICALLY UP-REGULATED GENE 191 PROTEIN"/>
    <property type="match status" value="1"/>
</dbReference>
<dbReference type="Gene3D" id="1.50.10.20">
    <property type="match status" value="1"/>
</dbReference>
<dbReference type="InterPro" id="IPR005198">
    <property type="entry name" value="Glyco_hydro_76"/>
</dbReference>
<dbReference type="EMBL" id="CP009220">
    <property type="protein sequence ID" value="ALC06835.1"/>
    <property type="molecule type" value="Genomic_DNA"/>
</dbReference>
<proteinExistence type="predicted"/>